<name>A0A653CW00_CALMS</name>
<keyword evidence="2" id="KW-1185">Reference proteome</keyword>
<dbReference type="OrthoDB" id="28868at2759"/>
<organism evidence="1 2">
    <name type="scientific">Callosobruchus maculatus</name>
    <name type="common">Southern cowpea weevil</name>
    <name type="synonym">Pulse bruchid</name>
    <dbReference type="NCBI Taxonomy" id="64391"/>
    <lineage>
        <taxon>Eukaryota</taxon>
        <taxon>Metazoa</taxon>
        <taxon>Ecdysozoa</taxon>
        <taxon>Arthropoda</taxon>
        <taxon>Hexapoda</taxon>
        <taxon>Insecta</taxon>
        <taxon>Pterygota</taxon>
        <taxon>Neoptera</taxon>
        <taxon>Endopterygota</taxon>
        <taxon>Coleoptera</taxon>
        <taxon>Polyphaga</taxon>
        <taxon>Cucujiformia</taxon>
        <taxon>Chrysomeloidea</taxon>
        <taxon>Chrysomelidae</taxon>
        <taxon>Bruchinae</taxon>
        <taxon>Bruchini</taxon>
        <taxon>Callosobruchus</taxon>
    </lineage>
</organism>
<evidence type="ECO:0000313" key="2">
    <source>
        <dbReference type="Proteomes" id="UP000410492"/>
    </source>
</evidence>
<dbReference type="EMBL" id="CAACVG010009099">
    <property type="protein sequence ID" value="VEN52081.1"/>
    <property type="molecule type" value="Genomic_DNA"/>
</dbReference>
<dbReference type="InterPro" id="IPR036047">
    <property type="entry name" value="F-box-like_dom_sf"/>
</dbReference>
<accession>A0A653CW00</accession>
<dbReference type="SUPFAM" id="SSF81383">
    <property type="entry name" value="F-box domain"/>
    <property type="match status" value="1"/>
</dbReference>
<protein>
    <recommendedName>
        <fullName evidence="3">F-box domain-containing protein</fullName>
    </recommendedName>
</protein>
<dbReference type="AlphaFoldDB" id="A0A653CW00"/>
<evidence type="ECO:0008006" key="3">
    <source>
        <dbReference type="Google" id="ProtNLM"/>
    </source>
</evidence>
<feature type="non-terminal residue" evidence="1">
    <location>
        <position position="234"/>
    </location>
</feature>
<proteinExistence type="predicted"/>
<dbReference type="Proteomes" id="UP000410492">
    <property type="component" value="Unassembled WGS sequence"/>
</dbReference>
<reference evidence="1 2" key="1">
    <citation type="submission" date="2019-01" db="EMBL/GenBank/DDBJ databases">
        <authorList>
            <person name="Sayadi A."/>
        </authorList>
    </citation>
    <scope>NUCLEOTIDE SEQUENCE [LARGE SCALE GENOMIC DNA]</scope>
</reference>
<sequence length="234" mass="27779">MENLPVEIIEKVLISPKISVEDMIHFSLTCHHFQNIVMNSNKIWKTKLFQKWPTLKSVLEQKHIIFQHEVRYIYELKKRTRLMLEKMPPKFYKKYEISDSDLHEWSIILHEREEVYNYLVLDLMEIVNTDEPINSVEVVPLNTPGNKTLQYYASKVLRFIRQLHLSKVWKNYISLPPQRQILEVGAVFVAQWCQPNVEVTVEDVTAKLDQIAEEVKEVLKTQHPNHSLFKATQE</sequence>
<gene>
    <name evidence="1" type="ORF">CALMAC_LOCUS12342</name>
</gene>
<evidence type="ECO:0000313" key="1">
    <source>
        <dbReference type="EMBL" id="VEN52081.1"/>
    </source>
</evidence>